<protein>
    <submittedName>
        <fullName evidence="2">Extracellular solute-binding protein</fullName>
    </submittedName>
</protein>
<dbReference type="EMBL" id="JACJVR010000070">
    <property type="protein sequence ID" value="MBB6693332.1"/>
    <property type="molecule type" value="Genomic_DNA"/>
</dbReference>
<feature type="chain" id="PRO_5032959676" evidence="1">
    <location>
        <begin position="27"/>
        <end position="478"/>
    </location>
</feature>
<dbReference type="PANTHER" id="PTHR43649">
    <property type="entry name" value="ARABINOSE-BINDING PROTEIN-RELATED"/>
    <property type="match status" value="1"/>
</dbReference>
<accession>A0A841U1M0</accession>
<keyword evidence="1" id="KW-0732">Signal</keyword>
<sequence length="478" mass="52304">MKREAWLRLAALAAGVAVLIPTAGCADGGGDDEWKPVPSGAQEKKLLKVVYSSEAAFYNDYGNLFLTKYPDAEFQVLTLSETRGEGDAIDHYRKIIEERQPDILLLDENQYEALAQEGRLLDLEAPIRDSGFDAENLLPGVVDLLKERGGGRLYGLANTFETKALYYNKRLFDRYGVSYPQEGMSWDELLLLAKKFAAGEKDKDKVYGLSQSMIAANPFALVMDIAESRRLAFLNPEGTALRLDSEEWANAFAQAVEGYRDGSLLLPSSPFGNGNMTVSLGGGSFMEGNAAMAIDDLLTMQLLDAMKPANSGSGNGPRDFPWGIAPMPADPREPGATTAFSLPEIYAVGAETGEKALAWEFVRYIHSEEFMRLKAKSSAKLLARKGFERDAKGRDLSAFYALRPDPSFRRPLVPKGFSESFRKLAEEETRAAVSGAKTNEEAWASLTARAQQAFGEALLSKEKEPLDIAGTNAMISVD</sequence>
<dbReference type="SUPFAM" id="SSF53850">
    <property type="entry name" value="Periplasmic binding protein-like II"/>
    <property type="match status" value="1"/>
</dbReference>
<feature type="signal peptide" evidence="1">
    <location>
        <begin position="1"/>
        <end position="26"/>
    </location>
</feature>
<evidence type="ECO:0000256" key="1">
    <source>
        <dbReference type="SAM" id="SignalP"/>
    </source>
</evidence>
<evidence type="ECO:0000313" key="2">
    <source>
        <dbReference type="EMBL" id="MBB6693332.1"/>
    </source>
</evidence>
<gene>
    <name evidence="2" type="ORF">H7B90_18155</name>
</gene>
<dbReference type="Gene3D" id="3.40.190.10">
    <property type="entry name" value="Periplasmic binding protein-like II"/>
    <property type="match status" value="1"/>
</dbReference>
<dbReference type="Pfam" id="PF01547">
    <property type="entry name" value="SBP_bac_1"/>
    <property type="match status" value="1"/>
</dbReference>
<proteinExistence type="predicted"/>
<keyword evidence="3" id="KW-1185">Reference proteome</keyword>
<dbReference type="PANTHER" id="PTHR43649:SF12">
    <property type="entry name" value="DIACETYLCHITOBIOSE BINDING PROTEIN DASA"/>
    <property type="match status" value="1"/>
</dbReference>
<dbReference type="Proteomes" id="UP000553776">
    <property type="component" value="Unassembled WGS sequence"/>
</dbReference>
<dbReference type="AlphaFoldDB" id="A0A841U1M0"/>
<comment type="caution">
    <text evidence="2">The sequence shown here is derived from an EMBL/GenBank/DDBJ whole genome shotgun (WGS) entry which is preliminary data.</text>
</comment>
<evidence type="ECO:0000313" key="3">
    <source>
        <dbReference type="Proteomes" id="UP000553776"/>
    </source>
</evidence>
<organism evidence="2 3">
    <name type="scientific">Cohnella xylanilytica</name>
    <dbReference type="NCBI Taxonomy" id="557555"/>
    <lineage>
        <taxon>Bacteria</taxon>
        <taxon>Bacillati</taxon>
        <taxon>Bacillota</taxon>
        <taxon>Bacilli</taxon>
        <taxon>Bacillales</taxon>
        <taxon>Paenibacillaceae</taxon>
        <taxon>Cohnella</taxon>
    </lineage>
</organism>
<dbReference type="RefSeq" id="WP_185137311.1">
    <property type="nucleotide sequence ID" value="NZ_JACJVR010000070.1"/>
</dbReference>
<dbReference type="InterPro" id="IPR050490">
    <property type="entry name" value="Bact_solute-bd_prot1"/>
</dbReference>
<reference evidence="2 3" key="1">
    <citation type="submission" date="2020-08" db="EMBL/GenBank/DDBJ databases">
        <title>Cohnella phylogeny.</title>
        <authorList>
            <person name="Dunlap C."/>
        </authorList>
    </citation>
    <scope>NUCLEOTIDE SEQUENCE [LARGE SCALE GENOMIC DNA]</scope>
    <source>
        <strain evidence="2 3">DSM 25239</strain>
    </source>
</reference>
<dbReference type="InterPro" id="IPR006059">
    <property type="entry name" value="SBP"/>
</dbReference>
<name>A0A841U1M0_9BACL</name>